<evidence type="ECO:0000313" key="2">
    <source>
        <dbReference type="Proteomes" id="UP001614394"/>
    </source>
</evidence>
<dbReference type="RefSeq" id="WP_399646792.1">
    <property type="nucleotide sequence ID" value="NZ_JBITYG010000002.1"/>
</dbReference>
<keyword evidence="2" id="KW-1185">Reference proteome</keyword>
<gene>
    <name evidence="1" type="ORF">ACIGXA_10520</name>
</gene>
<reference evidence="1 2" key="1">
    <citation type="submission" date="2024-10" db="EMBL/GenBank/DDBJ databases">
        <title>The Natural Products Discovery Center: Release of the First 8490 Sequenced Strains for Exploring Actinobacteria Biosynthetic Diversity.</title>
        <authorList>
            <person name="Kalkreuter E."/>
            <person name="Kautsar S.A."/>
            <person name="Yang D."/>
            <person name="Bader C.D."/>
            <person name="Teijaro C.N."/>
            <person name="Fluegel L."/>
            <person name="Davis C.M."/>
            <person name="Simpson J.R."/>
            <person name="Lauterbach L."/>
            <person name="Steele A.D."/>
            <person name="Gui C."/>
            <person name="Meng S."/>
            <person name="Li G."/>
            <person name="Viehrig K."/>
            <person name="Ye F."/>
            <person name="Su P."/>
            <person name="Kiefer A.F."/>
            <person name="Nichols A."/>
            <person name="Cepeda A.J."/>
            <person name="Yan W."/>
            <person name="Fan B."/>
            <person name="Jiang Y."/>
            <person name="Adhikari A."/>
            <person name="Zheng C.-J."/>
            <person name="Schuster L."/>
            <person name="Cowan T.M."/>
            <person name="Smanski M.J."/>
            <person name="Chevrette M.G."/>
            <person name="De Carvalho L.P.S."/>
            <person name="Shen B."/>
        </authorList>
    </citation>
    <scope>NUCLEOTIDE SEQUENCE [LARGE SCALE GENOMIC DNA]</scope>
    <source>
        <strain evidence="1 2">NPDC053399</strain>
    </source>
</reference>
<dbReference type="Proteomes" id="UP001614394">
    <property type="component" value="Unassembled WGS sequence"/>
</dbReference>
<sequence>MAAHGPAWLLQIKQDEGDVTMTFGSFGKPVHAVAPPANQTIDLGRMGALLGLDS</sequence>
<accession>A0ABW8C4C9</accession>
<comment type="caution">
    <text evidence="1">The sequence shown here is derived from an EMBL/GenBank/DDBJ whole genome shotgun (WGS) entry which is preliminary data.</text>
</comment>
<protein>
    <submittedName>
        <fullName evidence="1">Uncharacterized protein</fullName>
    </submittedName>
</protein>
<organism evidence="1 2">
    <name type="scientific">Streptomyces fildesensis</name>
    <dbReference type="NCBI Taxonomy" id="375757"/>
    <lineage>
        <taxon>Bacteria</taxon>
        <taxon>Bacillati</taxon>
        <taxon>Actinomycetota</taxon>
        <taxon>Actinomycetes</taxon>
        <taxon>Kitasatosporales</taxon>
        <taxon>Streptomycetaceae</taxon>
        <taxon>Streptomyces</taxon>
    </lineage>
</organism>
<evidence type="ECO:0000313" key="1">
    <source>
        <dbReference type="EMBL" id="MFI9100953.1"/>
    </source>
</evidence>
<proteinExistence type="predicted"/>
<name>A0ABW8C4C9_9ACTN</name>
<dbReference type="EMBL" id="JBITYG010000002">
    <property type="protein sequence ID" value="MFI9100953.1"/>
    <property type="molecule type" value="Genomic_DNA"/>
</dbReference>